<accession>A0A409YJR9</accession>
<feature type="region of interest" description="Disordered" evidence="1">
    <location>
        <begin position="1"/>
        <end position="39"/>
    </location>
</feature>
<dbReference type="SUPFAM" id="SSF88723">
    <property type="entry name" value="PIN domain-like"/>
    <property type="match status" value="1"/>
</dbReference>
<dbReference type="PRINTS" id="PR00853">
    <property type="entry name" value="XPGRADSUPER"/>
</dbReference>
<feature type="region of interest" description="Disordered" evidence="1">
    <location>
        <begin position="703"/>
        <end position="724"/>
    </location>
</feature>
<dbReference type="SMART" id="SM00484">
    <property type="entry name" value="XPGI"/>
    <property type="match status" value="1"/>
</dbReference>
<proteinExistence type="predicted"/>
<evidence type="ECO:0000256" key="1">
    <source>
        <dbReference type="SAM" id="MobiDB-lite"/>
    </source>
</evidence>
<dbReference type="CDD" id="cd09906">
    <property type="entry name" value="H3TH_YEN1"/>
    <property type="match status" value="1"/>
</dbReference>
<feature type="domain" description="XPG-I" evidence="2">
    <location>
        <begin position="1000"/>
        <end position="1076"/>
    </location>
</feature>
<comment type="caution">
    <text evidence="3">The sequence shown here is derived from an EMBL/GenBank/DDBJ whole genome shotgun (WGS) entry which is preliminary data.</text>
</comment>
<gene>
    <name evidence="3" type="ORF">CVT24_012607</name>
</gene>
<dbReference type="GO" id="GO:0008821">
    <property type="term" value="F:crossover junction DNA endonuclease activity"/>
    <property type="evidence" value="ECO:0007669"/>
    <property type="project" value="InterPro"/>
</dbReference>
<evidence type="ECO:0000259" key="2">
    <source>
        <dbReference type="SMART" id="SM00484"/>
    </source>
</evidence>
<dbReference type="InterPro" id="IPR037316">
    <property type="entry name" value="Yen1_H3TH"/>
</dbReference>
<dbReference type="Proteomes" id="UP000284842">
    <property type="component" value="Unassembled WGS sequence"/>
</dbReference>
<dbReference type="InterPro" id="IPR031872">
    <property type="entry name" value="NDC10_II"/>
</dbReference>
<dbReference type="STRING" id="181874.A0A409YJR9"/>
<dbReference type="InterPro" id="IPR036279">
    <property type="entry name" value="5-3_exonuclease_C_sf"/>
</dbReference>
<dbReference type="InterPro" id="IPR011010">
    <property type="entry name" value="DNA_brk_join_enz"/>
</dbReference>
<dbReference type="InterPro" id="IPR029060">
    <property type="entry name" value="PIN-like_dom_sf"/>
</dbReference>
<dbReference type="SUPFAM" id="SSF56349">
    <property type="entry name" value="DNA breaking-rejoining enzymes"/>
    <property type="match status" value="1"/>
</dbReference>
<dbReference type="PANTHER" id="PTHR11081:SF75">
    <property type="entry name" value="ENDONUCLEASE, PUTATIVE (AFU_ORTHOLOGUE AFUA_3G13260)-RELATED"/>
    <property type="match status" value="1"/>
</dbReference>
<evidence type="ECO:0000313" key="4">
    <source>
        <dbReference type="Proteomes" id="UP000284842"/>
    </source>
</evidence>
<sequence length="1345" mass="150462">MSPKQQTGSTGKKVNRQVKRRQNFVIQPSKPPTSALKVESVDTGPNTLLLHSALYTMDNDENIQSIPESTITTNTPLPLLPSFSAHDKQQNALVDRVHAEALQRDEDYRADRALHGTERSYPRHFNNYVLWWEKDQLAQKAEWDEQCKLEAEAQMEQRREAGLPEPPNLPPLEPFPFTPAEPITATKACLFLHYELSREKRGPGGKTSLPNTTVGKSSIKQTINSLEYYRFKRSRFPEYLAVPESQVKLRADPRICAIERSSQTGEAKRQEISQEMKAKGVSSATFTTDELVLMSKDYLLNPIGASKRTSIMIALRNRTMLLFSTSMAFRGDNTRRILLSDLNVEEVSMPGKDGTDQDRRVKALVVMSNQGKTNTTGRIDKHYAFRHRNVHLCPVSALAMHLFCLWHVFGRSPPDFIPSYTDKRASGDHGYRAWYSILLFPPLRSATSDDTVPMAYETHRKQCNDQKERLNLSHHASTHGGRSYTATTAIALGASTDSVRALGNWSFTGSWSLYNHSLPIDAMVAAAGCNGHQVDSYFVSRELIVPPNELICSIFPWLSVEERAYNHRLLEKKEAKDGALRYLLNLLLYLRLVLVQDAAVLYQENPECPIFEFAPFNSDLFRSFAQETVKNIYDAEEHRRQYLQNLPANMQESFRGSLESNRLQSLEHQRRIEESHRHMSSSFGAMCGLMHTTIQVISAFADGSSQGSSSRCRKRKALDEPSDLRSSIAELQRAAQTIVASHTVKQARYHPPAQPEAITINTNQRAIQNLAPPSDLADANIDPTLLAISTTTTAAATAATPLMDLSNQPLPIPIASGLGTIYSDQTFPVSRDNPDLFAHQIKALTDLENKFGSGKLKAHVFEWKGSEWLPKDIRLWKPPMCSTGEPIIEMTIGNAGQQKFFADAIYDIRIDSVLRGGRAIPCVGIDLSVLMDSCIAASISQGLHGQSGALQMFFNRLLLFSGVRATFVFVFDGPNRPAVKRGHQVRHNIWWSGIVQDMILMFGFRTHNAPGEAEAELAHLNHTGFIDAVFTTDGDALVFGAQTVIRLITEPQPQALKWNDCVEVFTSARVQSLAHLSTGGLLLFALLTGGDYDQSGLVNCGQVTALALCQCGFGDELLDAVHTHLINSPNEDAFDIFLLGWRDRVCNELRFNSHRYLSYRRPDLANTINSTAFPDREVLMLYVFPVTSLDGALPALIAPAALENVSQSWYLIHEPMVKNIAEFCRSHLYLKEARLTRRLVQQVFPSIVLRMLYSPIYIYDTSSQKLIGPTLQVTITNIKWVKRKGKYASRYGTVAQPKLTVNVVRLLLLSGVAQAEAGKPLVINVWASRRELPNGLESLYNRIDG</sequence>
<feature type="compositionally biased region" description="Basic residues" evidence="1">
    <location>
        <begin position="13"/>
        <end position="22"/>
    </location>
</feature>
<dbReference type="Pfam" id="PF00867">
    <property type="entry name" value="XPG_I"/>
    <property type="match status" value="1"/>
</dbReference>
<name>A0A409YJR9_9AGAR</name>
<dbReference type="CDD" id="cd09870">
    <property type="entry name" value="PIN_YEN1"/>
    <property type="match status" value="1"/>
</dbReference>
<protein>
    <recommendedName>
        <fullName evidence="2">XPG-I domain-containing protein</fullName>
    </recommendedName>
</protein>
<dbReference type="GO" id="GO:0003677">
    <property type="term" value="F:DNA binding"/>
    <property type="evidence" value="ECO:0007669"/>
    <property type="project" value="InterPro"/>
</dbReference>
<dbReference type="Pfam" id="PF16787">
    <property type="entry name" value="NDC10_II"/>
    <property type="match status" value="1"/>
</dbReference>
<dbReference type="OrthoDB" id="2959108at2759"/>
<dbReference type="GO" id="GO:0006281">
    <property type="term" value="P:DNA repair"/>
    <property type="evidence" value="ECO:0007669"/>
    <property type="project" value="UniProtKB-ARBA"/>
</dbReference>
<dbReference type="Gene3D" id="1.10.443.20">
    <property type="entry name" value="Centromere DNA-binding protein complex CBF3 subunit, domain 2"/>
    <property type="match status" value="1"/>
</dbReference>
<evidence type="ECO:0000313" key="3">
    <source>
        <dbReference type="EMBL" id="PPR03299.1"/>
    </source>
</evidence>
<dbReference type="InterPro" id="IPR038279">
    <property type="entry name" value="Ndc10_dom2_sf"/>
</dbReference>
<dbReference type="EMBL" id="NHTK01001077">
    <property type="protein sequence ID" value="PPR03299.1"/>
    <property type="molecule type" value="Genomic_DNA"/>
</dbReference>
<organism evidence="3 4">
    <name type="scientific">Panaeolus cyanescens</name>
    <dbReference type="NCBI Taxonomy" id="181874"/>
    <lineage>
        <taxon>Eukaryota</taxon>
        <taxon>Fungi</taxon>
        <taxon>Dikarya</taxon>
        <taxon>Basidiomycota</taxon>
        <taxon>Agaricomycotina</taxon>
        <taxon>Agaricomycetes</taxon>
        <taxon>Agaricomycetidae</taxon>
        <taxon>Agaricales</taxon>
        <taxon>Agaricineae</taxon>
        <taxon>Galeropsidaceae</taxon>
        <taxon>Panaeolus</taxon>
    </lineage>
</organism>
<dbReference type="SUPFAM" id="SSF47807">
    <property type="entry name" value="5' to 3' exonuclease, C-terminal subdomain"/>
    <property type="match status" value="1"/>
</dbReference>
<dbReference type="PANTHER" id="PTHR11081">
    <property type="entry name" value="FLAP ENDONUCLEASE FAMILY MEMBER"/>
    <property type="match status" value="1"/>
</dbReference>
<feature type="compositionally biased region" description="Polar residues" evidence="1">
    <location>
        <begin position="1"/>
        <end position="12"/>
    </location>
</feature>
<dbReference type="InterPro" id="IPR006084">
    <property type="entry name" value="XPG/Rad2"/>
</dbReference>
<dbReference type="InterPro" id="IPR006086">
    <property type="entry name" value="XPG-I_dom"/>
</dbReference>
<reference evidence="3 4" key="1">
    <citation type="journal article" date="2018" name="Evol. Lett.">
        <title>Horizontal gene cluster transfer increased hallucinogenic mushroom diversity.</title>
        <authorList>
            <person name="Reynolds H.T."/>
            <person name="Vijayakumar V."/>
            <person name="Gluck-Thaler E."/>
            <person name="Korotkin H.B."/>
            <person name="Matheny P.B."/>
            <person name="Slot J.C."/>
        </authorList>
    </citation>
    <scope>NUCLEOTIDE SEQUENCE [LARGE SCALE GENOMIC DNA]</scope>
    <source>
        <strain evidence="3 4">2629</strain>
    </source>
</reference>
<dbReference type="GO" id="GO:0017108">
    <property type="term" value="F:5'-flap endonuclease activity"/>
    <property type="evidence" value="ECO:0007669"/>
    <property type="project" value="TreeGrafter"/>
</dbReference>
<dbReference type="InParanoid" id="A0A409YJR9"/>
<dbReference type="Gene3D" id="3.40.50.1010">
    <property type="entry name" value="5'-nuclease"/>
    <property type="match status" value="2"/>
</dbReference>
<keyword evidence="4" id="KW-1185">Reference proteome</keyword>